<keyword evidence="4 6" id="KW-1133">Transmembrane helix</keyword>
<dbReference type="Pfam" id="PF06454">
    <property type="entry name" value="THH1_TOM1-3_dom"/>
    <property type="match status" value="1"/>
</dbReference>
<evidence type="ECO:0000256" key="4">
    <source>
        <dbReference type="ARBA" id="ARBA00022989"/>
    </source>
</evidence>
<dbReference type="GO" id="GO:0012505">
    <property type="term" value="C:endomembrane system"/>
    <property type="evidence" value="ECO:0007669"/>
    <property type="project" value="UniProtKB-SubCell"/>
</dbReference>
<keyword evidence="9" id="KW-1185">Reference proteome</keyword>
<feature type="transmembrane region" description="Helical" evidence="6">
    <location>
        <begin position="58"/>
        <end position="80"/>
    </location>
</feature>
<feature type="transmembrane region" description="Helical" evidence="6">
    <location>
        <begin position="229"/>
        <end position="252"/>
    </location>
</feature>
<feature type="domain" description="THH1/TOM1/TOM3" evidence="7">
    <location>
        <begin position="21"/>
        <end position="302"/>
    </location>
</feature>
<feature type="transmembrane region" description="Helical" evidence="6">
    <location>
        <begin position="100"/>
        <end position="120"/>
    </location>
</feature>
<feature type="transmembrane region" description="Helical" evidence="6">
    <location>
        <begin position="25"/>
        <end position="46"/>
    </location>
</feature>
<evidence type="ECO:0000256" key="2">
    <source>
        <dbReference type="ARBA" id="ARBA00006779"/>
    </source>
</evidence>
<evidence type="ECO:0000256" key="5">
    <source>
        <dbReference type="ARBA" id="ARBA00023136"/>
    </source>
</evidence>
<keyword evidence="5 6" id="KW-0472">Membrane</keyword>
<reference evidence="8 9" key="1">
    <citation type="submission" date="2024-03" db="EMBL/GenBank/DDBJ databases">
        <title>Complete genome sequence of the green alga Chloropicon roscoffensis RCC1871.</title>
        <authorList>
            <person name="Lemieux C."/>
            <person name="Pombert J.-F."/>
            <person name="Otis C."/>
            <person name="Turmel M."/>
        </authorList>
    </citation>
    <scope>NUCLEOTIDE SEQUENCE [LARGE SCALE GENOMIC DNA]</scope>
    <source>
        <strain evidence="8 9">RCC1871</strain>
    </source>
</reference>
<evidence type="ECO:0000256" key="1">
    <source>
        <dbReference type="ARBA" id="ARBA00004127"/>
    </source>
</evidence>
<dbReference type="InterPro" id="IPR009457">
    <property type="entry name" value="THH1/TOM1/TOM3_dom"/>
</dbReference>
<sequence>MVTTLSLASVTSALTRDKEKTVVCFVLALCYLVVATCAVAQFVRTHRRLSKALTKQKLFFTFTAVTALARLGLMITIPFSGEPLLLSYYRKILLTVLNNLPGLLFFSTYNLLIAYWAEILDRVQNPAVRRSAVIHPFFVVANVLIYVAEIALWTIWATKSAKPWSYKNPWTLWTLRAQLSMFALIYFVASLGFLFFGTRLVALLRRVENANGGQRGVYNNVVKRRLREVGVLTAICTTSFLLRTGMIVMFFVKLEEQKHKESTLGREGNLVFVVFYYIISEVIPSCLLLYILRELPRRPQNRASTGLQSPNTLMSQSRFSSAVEATPLLAEKTAGGVV</sequence>
<evidence type="ECO:0000313" key="9">
    <source>
        <dbReference type="Proteomes" id="UP001472866"/>
    </source>
</evidence>
<feature type="transmembrane region" description="Helical" evidence="6">
    <location>
        <begin position="132"/>
        <end position="157"/>
    </location>
</feature>
<evidence type="ECO:0000259" key="7">
    <source>
        <dbReference type="Pfam" id="PF06454"/>
    </source>
</evidence>
<dbReference type="EMBL" id="CP151512">
    <property type="protein sequence ID" value="WZN65568.1"/>
    <property type="molecule type" value="Genomic_DNA"/>
</dbReference>
<evidence type="ECO:0000256" key="6">
    <source>
        <dbReference type="SAM" id="Phobius"/>
    </source>
</evidence>
<name>A0AAX4PHK2_9CHLO</name>
<gene>
    <name evidence="8" type="ORF">HKI87_12g71280</name>
</gene>
<evidence type="ECO:0000313" key="8">
    <source>
        <dbReference type="EMBL" id="WZN65568.1"/>
    </source>
</evidence>
<dbReference type="PANTHER" id="PTHR31142:SF3">
    <property type="entry name" value="THH1_TOM1_TOM3 DOMAIN-CONTAINING PROTEIN"/>
    <property type="match status" value="1"/>
</dbReference>
<feature type="transmembrane region" description="Helical" evidence="6">
    <location>
        <begin position="272"/>
        <end position="292"/>
    </location>
</feature>
<organism evidence="8 9">
    <name type="scientific">Chloropicon roscoffensis</name>
    <dbReference type="NCBI Taxonomy" id="1461544"/>
    <lineage>
        <taxon>Eukaryota</taxon>
        <taxon>Viridiplantae</taxon>
        <taxon>Chlorophyta</taxon>
        <taxon>Chloropicophyceae</taxon>
        <taxon>Chloropicales</taxon>
        <taxon>Chloropicaceae</taxon>
        <taxon>Chloropicon</taxon>
    </lineage>
</organism>
<accession>A0AAX4PHK2</accession>
<evidence type="ECO:0000256" key="3">
    <source>
        <dbReference type="ARBA" id="ARBA00022692"/>
    </source>
</evidence>
<protein>
    <submittedName>
        <fullName evidence="8">DUF1084 domain-containing protein</fullName>
    </submittedName>
</protein>
<comment type="subcellular location">
    <subcellularLocation>
        <location evidence="1">Endomembrane system</location>
        <topology evidence="1">Multi-pass membrane protein</topology>
    </subcellularLocation>
</comment>
<dbReference type="Proteomes" id="UP001472866">
    <property type="component" value="Chromosome 12"/>
</dbReference>
<dbReference type="PANTHER" id="PTHR31142">
    <property type="entry name" value="TOBAMOVIRUS MULTIPLICATION PROTEIN 1-LIKE ISOFORM X1"/>
    <property type="match status" value="1"/>
</dbReference>
<feature type="transmembrane region" description="Helical" evidence="6">
    <location>
        <begin position="177"/>
        <end position="196"/>
    </location>
</feature>
<comment type="similarity">
    <text evidence="2">Belongs to the plant tobamovirus multiplication TOM1 protein family.</text>
</comment>
<proteinExistence type="inferred from homology"/>
<dbReference type="InterPro" id="IPR040226">
    <property type="entry name" value="THH1/TOM1/TOM3"/>
</dbReference>
<keyword evidence="3 6" id="KW-0812">Transmembrane</keyword>
<dbReference type="AlphaFoldDB" id="A0AAX4PHK2"/>